<dbReference type="Proteomes" id="UP001233999">
    <property type="component" value="Unassembled WGS sequence"/>
</dbReference>
<feature type="non-terminal residue" evidence="1">
    <location>
        <position position="1"/>
    </location>
</feature>
<organism evidence="1 2">
    <name type="scientific">Diploptera punctata</name>
    <name type="common">Pacific beetle cockroach</name>
    <dbReference type="NCBI Taxonomy" id="6984"/>
    <lineage>
        <taxon>Eukaryota</taxon>
        <taxon>Metazoa</taxon>
        <taxon>Ecdysozoa</taxon>
        <taxon>Arthropoda</taxon>
        <taxon>Hexapoda</taxon>
        <taxon>Insecta</taxon>
        <taxon>Pterygota</taxon>
        <taxon>Neoptera</taxon>
        <taxon>Polyneoptera</taxon>
        <taxon>Dictyoptera</taxon>
        <taxon>Blattodea</taxon>
        <taxon>Blaberoidea</taxon>
        <taxon>Blaberidae</taxon>
        <taxon>Diplopterinae</taxon>
        <taxon>Diploptera</taxon>
    </lineage>
</organism>
<accession>A0AAD8A1Z5</accession>
<dbReference type="AlphaFoldDB" id="A0AAD8A1Z5"/>
<comment type="caution">
    <text evidence="1">The sequence shown here is derived from an EMBL/GenBank/DDBJ whole genome shotgun (WGS) entry which is preliminary data.</text>
</comment>
<sequence length="53" mass="6105">RIEINSASLKFHYMPDTHTGDSPTFKLVNLGTRELILTRNSTRNVDFHVVFKS</sequence>
<dbReference type="EMBL" id="JASPKZ010004180">
    <property type="protein sequence ID" value="KAJ9590913.1"/>
    <property type="molecule type" value="Genomic_DNA"/>
</dbReference>
<keyword evidence="2" id="KW-1185">Reference proteome</keyword>
<feature type="non-terminal residue" evidence="1">
    <location>
        <position position="53"/>
    </location>
</feature>
<evidence type="ECO:0000313" key="2">
    <source>
        <dbReference type="Proteomes" id="UP001233999"/>
    </source>
</evidence>
<protein>
    <submittedName>
        <fullName evidence="1">Uncharacterized protein</fullName>
    </submittedName>
</protein>
<gene>
    <name evidence="1" type="ORF">L9F63_016050</name>
</gene>
<reference evidence="1" key="2">
    <citation type="submission" date="2023-05" db="EMBL/GenBank/DDBJ databases">
        <authorList>
            <person name="Fouks B."/>
        </authorList>
    </citation>
    <scope>NUCLEOTIDE SEQUENCE</scope>
    <source>
        <strain evidence="1">Stay&amp;Tobe</strain>
        <tissue evidence="1">Testes</tissue>
    </source>
</reference>
<evidence type="ECO:0000313" key="1">
    <source>
        <dbReference type="EMBL" id="KAJ9590913.1"/>
    </source>
</evidence>
<name>A0AAD8A1Z5_DIPPU</name>
<proteinExistence type="predicted"/>
<reference evidence="1" key="1">
    <citation type="journal article" date="2023" name="IScience">
        <title>Live-bearing cockroach genome reveals convergent evolutionary mechanisms linked to viviparity in insects and beyond.</title>
        <authorList>
            <person name="Fouks B."/>
            <person name="Harrison M.C."/>
            <person name="Mikhailova A.A."/>
            <person name="Marchal E."/>
            <person name="English S."/>
            <person name="Carruthers M."/>
            <person name="Jennings E.C."/>
            <person name="Chiamaka E.L."/>
            <person name="Frigard R.A."/>
            <person name="Pippel M."/>
            <person name="Attardo G.M."/>
            <person name="Benoit J.B."/>
            <person name="Bornberg-Bauer E."/>
            <person name="Tobe S.S."/>
        </authorList>
    </citation>
    <scope>NUCLEOTIDE SEQUENCE</scope>
    <source>
        <strain evidence="1">Stay&amp;Tobe</strain>
    </source>
</reference>